<dbReference type="CDD" id="cd00531">
    <property type="entry name" value="NTF2_like"/>
    <property type="match status" value="1"/>
</dbReference>
<feature type="domain" description="SnoaL-like" evidence="1">
    <location>
        <begin position="30"/>
        <end position="126"/>
    </location>
</feature>
<evidence type="ECO:0000313" key="2">
    <source>
        <dbReference type="EMBL" id="AUX43352.1"/>
    </source>
</evidence>
<reference evidence="2 3" key="1">
    <citation type="submission" date="2015-09" db="EMBL/GenBank/DDBJ databases">
        <title>Sorangium comparison.</title>
        <authorList>
            <person name="Zaburannyi N."/>
            <person name="Bunk B."/>
            <person name="Overmann J."/>
            <person name="Mueller R."/>
        </authorList>
    </citation>
    <scope>NUCLEOTIDE SEQUENCE [LARGE SCALE GENOMIC DNA]</scope>
    <source>
        <strain evidence="2 3">So ce26</strain>
    </source>
</reference>
<evidence type="ECO:0000259" key="1">
    <source>
        <dbReference type="Pfam" id="PF12680"/>
    </source>
</evidence>
<gene>
    <name evidence="2" type="ORF">SOCE26_048000</name>
</gene>
<dbReference type="AlphaFoldDB" id="A0A2L0EVP8"/>
<dbReference type="Proteomes" id="UP000238348">
    <property type="component" value="Chromosome"/>
</dbReference>
<sequence length="167" mass="18434">MGYIHRARWRQVEDRVDTTTRTPAELLRIFYRAMDEPNPALLEELFTDDAEARFPGIEVTGTAATIKGALEGMLSAGLRTQHEIGHLLEQGEVAICEMRTINTINQEAFHVRGATVCEARGGRICRFVTYLDATEMQAFVSALNAANVSMLFKRSGAKGDAPPAPPR</sequence>
<dbReference type="InterPro" id="IPR032710">
    <property type="entry name" value="NTF2-like_dom_sf"/>
</dbReference>
<dbReference type="SUPFAM" id="SSF54427">
    <property type="entry name" value="NTF2-like"/>
    <property type="match status" value="1"/>
</dbReference>
<dbReference type="Pfam" id="PF12680">
    <property type="entry name" value="SnoaL_2"/>
    <property type="match status" value="1"/>
</dbReference>
<dbReference type="InterPro" id="IPR037401">
    <property type="entry name" value="SnoaL-like"/>
</dbReference>
<organism evidence="2 3">
    <name type="scientific">Sorangium cellulosum</name>
    <name type="common">Polyangium cellulosum</name>
    <dbReference type="NCBI Taxonomy" id="56"/>
    <lineage>
        <taxon>Bacteria</taxon>
        <taxon>Pseudomonadati</taxon>
        <taxon>Myxococcota</taxon>
        <taxon>Polyangia</taxon>
        <taxon>Polyangiales</taxon>
        <taxon>Polyangiaceae</taxon>
        <taxon>Sorangium</taxon>
    </lineage>
</organism>
<protein>
    <recommendedName>
        <fullName evidence="1">SnoaL-like domain-containing protein</fullName>
    </recommendedName>
</protein>
<proteinExistence type="predicted"/>
<evidence type="ECO:0000313" key="3">
    <source>
        <dbReference type="Proteomes" id="UP000238348"/>
    </source>
</evidence>
<dbReference type="EMBL" id="CP012673">
    <property type="protein sequence ID" value="AUX43352.1"/>
    <property type="molecule type" value="Genomic_DNA"/>
</dbReference>
<accession>A0A2L0EVP8</accession>
<dbReference type="Gene3D" id="3.10.450.50">
    <property type="match status" value="1"/>
</dbReference>
<name>A0A2L0EVP8_SORCE</name>